<dbReference type="SUPFAM" id="SSF50118">
    <property type="entry name" value="Cell growth inhibitor/plasmid maintenance toxic component"/>
    <property type="match status" value="1"/>
</dbReference>
<dbReference type="EMBL" id="WITC01000033">
    <property type="protein sequence ID" value="MQX14655.1"/>
    <property type="molecule type" value="Genomic_DNA"/>
</dbReference>
<accession>A0A6N7LCJ8</accession>
<dbReference type="PANTHER" id="PTHR33988">
    <property type="entry name" value="ENDORIBONUCLEASE MAZF-RELATED"/>
    <property type="match status" value="1"/>
</dbReference>
<dbReference type="AlphaFoldDB" id="A0A6N7LCJ8"/>
<dbReference type="Gene3D" id="2.30.30.110">
    <property type="match status" value="1"/>
</dbReference>
<dbReference type="RefSeq" id="WP_153437817.1">
    <property type="nucleotide sequence ID" value="NZ_JACIGA010000008.1"/>
</dbReference>
<reference evidence="1 2" key="1">
    <citation type="journal article" date="2013" name="Genome Biol.">
        <title>Comparative genomics of the core and accessory genomes of 48 Sinorhizobium strains comprising five genospecies.</title>
        <authorList>
            <person name="Sugawara M."/>
            <person name="Epstein B."/>
            <person name="Badgley B.D."/>
            <person name="Unno T."/>
            <person name="Xu L."/>
            <person name="Reese J."/>
            <person name="Gyaneshwar P."/>
            <person name="Denny R."/>
            <person name="Mudge J."/>
            <person name="Bharti A.K."/>
            <person name="Farmer A.D."/>
            <person name="May G.D."/>
            <person name="Woodward J.E."/>
            <person name="Medigue C."/>
            <person name="Vallenet D."/>
            <person name="Lajus A."/>
            <person name="Rouy Z."/>
            <person name="Martinez-Vaz B."/>
            <person name="Tiffin P."/>
            <person name="Young N.D."/>
            <person name="Sadowsky M.J."/>
        </authorList>
    </citation>
    <scope>NUCLEOTIDE SEQUENCE [LARGE SCALE GENOMIC DNA]</scope>
    <source>
        <strain evidence="1 2">USDA4894</strain>
    </source>
</reference>
<dbReference type="Proteomes" id="UP000439983">
    <property type="component" value="Unassembled WGS sequence"/>
</dbReference>
<dbReference type="PANTHER" id="PTHR33988:SF2">
    <property type="entry name" value="ENDORIBONUCLEASE MAZF"/>
    <property type="match status" value="1"/>
</dbReference>
<gene>
    <name evidence="1" type="ORF">GHK62_07735</name>
</gene>
<evidence type="ECO:0000313" key="1">
    <source>
        <dbReference type="EMBL" id="MQX14655.1"/>
    </source>
</evidence>
<dbReference type="OrthoDB" id="3196747at2"/>
<sequence length="109" mass="12122">MTIKRGAIYTMAAKGAYTGKPRPAIVIQNEEIPLDSVVVIPTTTQWVDAPWFRIEIDPTAENGLAERTYAMSDKIVTIPKSNLGKKIGHLDEDRMKNLEDAIREVIGLN</sequence>
<dbReference type="GO" id="GO:0006402">
    <property type="term" value="P:mRNA catabolic process"/>
    <property type="evidence" value="ECO:0007669"/>
    <property type="project" value="TreeGrafter"/>
</dbReference>
<protein>
    <submittedName>
        <fullName evidence="1">Type II toxin-antitoxin system PemK/MazF family toxin</fullName>
    </submittedName>
</protein>
<dbReference type="InterPro" id="IPR011067">
    <property type="entry name" value="Plasmid_toxin/cell-grow_inhib"/>
</dbReference>
<comment type="caution">
    <text evidence="1">The sequence shown here is derived from an EMBL/GenBank/DDBJ whole genome shotgun (WGS) entry which is preliminary data.</text>
</comment>
<dbReference type="GO" id="GO:0016075">
    <property type="term" value="P:rRNA catabolic process"/>
    <property type="evidence" value="ECO:0007669"/>
    <property type="project" value="TreeGrafter"/>
</dbReference>
<evidence type="ECO:0000313" key="2">
    <source>
        <dbReference type="Proteomes" id="UP000439983"/>
    </source>
</evidence>
<name>A0A6N7LCJ8_SINTE</name>
<dbReference type="GO" id="GO:0003677">
    <property type="term" value="F:DNA binding"/>
    <property type="evidence" value="ECO:0007669"/>
    <property type="project" value="InterPro"/>
</dbReference>
<proteinExistence type="predicted"/>
<organism evidence="1 2">
    <name type="scientific">Sinorhizobium terangae</name>
    <dbReference type="NCBI Taxonomy" id="110322"/>
    <lineage>
        <taxon>Bacteria</taxon>
        <taxon>Pseudomonadati</taxon>
        <taxon>Pseudomonadota</taxon>
        <taxon>Alphaproteobacteria</taxon>
        <taxon>Hyphomicrobiales</taxon>
        <taxon>Rhizobiaceae</taxon>
        <taxon>Sinorhizobium/Ensifer group</taxon>
        <taxon>Sinorhizobium</taxon>
    </lineage>
</organism>
<keyword evidence="2" id="KW-1185">Reference proteome</keyword>
<dbReference type="GO" id="GO:0004521">
    <property type="term" value="F:RNA endonuclease activity"/>
    <property type="evidence" value="ECO:0007669"/>
    <property type="project" value="TreeGrafter"/>
</dbReference>
<dbReference type="InterPro" id="IPR003477">
    <property type="entry name" value="PemK-like"/>
</dbReference>
<dbReference type="Pfam" id="PF02452">
    <property type="entry name" value="PemK_toxin"/>
    <property type="match status" value="1"/>
</dbReference>